<keyword evidence="3" id="KW-1185">Reference proteome</keyword>
<feature type="transmembrane region" description="Helical" evidence="1">
    <location>
        <begin position="298"/>
        <end position="318"/>
    </location>
</feature>
<dbReference type="Proteomes" id="UP001642484">
    <property type="component" value="Unassembled WGS sequence"/>
</dbReference>
<reference evidence="2 3" key="1">
    <citation type="submission" date="2024-02" db="EMBL/GenBank/DDBJ databases">
        <authorList>
            <person name="Chen Y."/>
            <person name="Shah S."/>
            <person name="Dougan E. K."/>
            <person name="Thang M."/>
            <person name="Chan C."/>
        </authorList>
    </citation>
    <scope>NUCLEOTIDE SEQUENCE [LARGE SCALE GENOMIC DNA]</scope>
</reference>
<feature type="transmembrane region" description="Helical" evidence="1">
    <location>
        <begin position="171"/>
        <end position="190"/>
    </location>
</feature>
<organism evidence="2 3">
    <name type="scientific">Durusdinium trenchii</name>
    <dbReference type="NCBI Taxonomy" id="1381693"/>
    <lineage>
        <taxon>Eukaryota</taxon>
        <taxon>Sar</taxon>
        <taxon>Alveolata</taxon>
        <taxon>Dinophyceae</taxon>
        <taxon>Suessiales</taxon>
        <taxon>Symbiodiniaceae</taxon>
        <taxon>Durusdinium</taxon>
    </lineage>
</organism>
<comment type="caution">
    <text evidence="2">The sequence shown here is derived from an EMBL/GenBank/DDBJ whole genome shotgun (WGS) entry which is preliminary data.</text>
</comment>
<sequence length="343" mass="38626">MIQHLFEKGSPKTWTEPAVDARSGPSFVFFVQSFELPRPVVHSRRDGRRHRSLLGDRDLLMLQTFACGVLVRSGLVALSLPTRLSVLHHCQGGAKAVERAGGSGLMIWMFLDDLDTSWHQEEQDDMELRQATHTRTTTSFDVVETHLDSSYSIWERHLGVPHPWITYAFPAWWSMVVAPALLLAVAVAAFHHSNALLFSQALAFSDLSWLPTTAMSAWPYHWCIIKAVCAGITDAFHGLFVEAPLRILTAPRQTWNSFWGFADTSSDFLNLFAVDHPHGELVAGQFEGNFRIFRSTVLLLRLILTMLFACLRLTAVIARTPDEREESESDSAWEEVEEEFCGA</sequence>
<evidence type="ECO:0000313" key="3">
    <source>
        <dbReference type="Proteomes" id="UP001642484"/>
    </source>
</evidence>
<keyword evidence="1" id="KW-1133">Transmembrane helix</keyword>
<keyword evidence="1" id="KW-0472">Membrane</keyword>
<dbReference type="EMBL" id="CAXAMN010007768">
    <property type="protein sequence ID" value="CAK9022639.1"/>
    <property type="molecule type" value="Genomic_DNA"/>
</dbReference>
<evidence type="ECO:0000313" key="2">
    <source>
        <dbReference type="EMBL" id="CAK9022639.1"/>
    </source>
</evidence>
<gene>
    <name evidence="2" type="ORF">CCMP2556_LOCUS14918</name>
</gene>
<evidence type="ECO:0000256" key="1">
    <source>
        <dbReference type="SAM" id="Phobius"/>
    </source>
</evidence>
<name>A0ABP0K7U9_9DINO</name>
<proteinExistence type="predicted"/>
<keyword evidence="1" id="KW-0812">Transmembrane</keyword>
<protein>
    <submittedName>
        <fullName evidence="2">Uncharacterized protein</fullName>
    </submittedName>
</protein>
<accession>A0ABP0K7U9</accession>